<protein>
    <recommendedName>
        <fullName evidence="3">Vacuolar protein sorting/targeting protein 10</fullName>
    </recommendedName>
</protein>
<evidence type="ECO:0000313" key="1">
    <source>
        <dbReference type="EMBL" id="KII60373.1"/>
    </source>
</evidence>
<evidence type="ECO:0008006" key="3">
    <source>
        <dbReference type="Google" id="ProtNLM"/>
    </source>
</evidence>
<dbReference type="AlphaFoldDB" id="A0A0C2I5E1"/>
<name>A0A0C2I5E1_THEKT</name>
<accession>A0A0C2I5E1</accession>
<comment type="caution">
    <text evidence="1">The sequence shown here is derived from an EMBL/GenBank/DDBJ whole genome shotgun (WGS) entry which is preliminary data.</text>
</comment>
<proteinExistence type="predicted"/>
<dbReference type="OrthoDB" id="5949766at2759"/>
<dbReference type="Proteomes" id="UP000031668">
    <property type="component" value="Unassembled WGS sequence"/>
</dbReference>
<organism evidence="1 2">
    <name type="scientific">Thelohanellus kitauei</name>
    <name type="common">Myxosporean</name>
    <dbReference type="NCBI Taxonomy" id="669202"/>
    <lineage>
        <taxon>Eukaryota</taxon>
        <taxon>Metazoa</taxon>
        <taxon>Cnidaria</taxon>
        <taxon>Myxozoa</taxon>
        <taxon>Myxosporea</taxon>
        <taxon>Bivalvulida</taxon>
        <taxon>Platysporina</taxon>
        <taxon>Myxobolidae</taxon>
        <taxon>Thelohanellus</taxon>
    </lineage>
</organism>
<reference evidence="1 2" key="1">
    <citation type="journal article" date="2014" name="Genome Biol. Evol.">
        <title>The genome of the myxosporean Thelohanellus kitauei shows adaptations to nutrient acquisition within its fish host.</title>
        <authorList>
            <person name="Yang Y."/>
            <person name="Xiong J."/>
            <person name="Zhou Z."/>
            <person name="Huo F."/>
            <person name="Miao W."/>
            <person name="Ran C."/>
            <person name="Liu Y."/>
            <person name="Zhang J."/>
            <person name="Feng J."/>
            <person name="Wang M."/>
            <person name="Wang M."/>
            <person name="Wang L."/>
            <person name="Yao B."/>
        </authorList>
    </citation>
    <scope>NUCLEOTIDE SEQUENCE [LARGE SCALE GENOMIC DNA]</scope>
    <source>
        <strain evidence="1">Wuqing</strain>
    </source>
</reference>
<dbReference type="EMBL" id="JWZT01005670">
    <property type="protein sequence ID" value="KII60373.1"/>
    <property type="molecule type" value="Genomic_DNA"/>
</dbReference>
<keyword evidence="2" id="KW-1185">Reference proteome</keyword>
<gene>
    <name evidence="1" type="ORF">RF11_04282</name>
</gene>
<sequence>MWHHENDEGISTKIFYQNILGKKADMSNYTNFKKYFYLHGNLYTLGWKKESTLCLWRINQFDQSYEISCKIPLNYGMEDKCPFVVNPYLPGFLYANLINNDFTTLTYMSDDDGKYFFKTAFMNKCTECGSCDCEIEFDLPCEYDLIKNTFPEKYIIKLEGTFHKNAVPNRRTSVTFDAGDMEMILHSTMQNLVVLNRGAIIFATEKQYNKIWYSLDDGLMWNSKSLVWDNFTKLIPIEYSNSPVIAAINYDKLENIYSIYSFNFSNVIGNYSSYEKDELARMMILNISK</sequence>
<evidence type="ECO:0000313" key="2">
    <source>
        <dbReference type="Proteomes" id="UP000031668"/>
    </source>
</evidence>